<keyword evidence="1" id="KW-0472">Membrane</keyword>
<dbReference type="Proteomes" id="UP001293593">
    <property type="component" value="Unassembled WGS sequence"/>
</dbReference>
<dbReference type="PANTHER" id="PTHR34115:SF5">
    <property type="entry name" value="PROTEIN, PUTATIVE-RELATED"/>
    <property type="match status" value="1"/>
</dbReference>
<keyword evidence="1" id="KW-1133">Transmembrane helix</keyword>
<dbReference type="EMBL" id="JAWXYG010000006">
    <property type="protein sequence ID" value="KAK4269715.1"/>
    <property type="molecule type" value="Genomic_DNA"/>
</dbReference>
<sequence length="191" mass="21501">MADSVPAETNTMTLQWRARAVLNVEAYRVHITIPILMIFNIAHAVKSRHSLISFTIPTLLAFLQLQTQGSQPSPFQVRPVTTSASVFGVLGYYLSSVAKRFLPSYASQLILVKSLLGSFSVASLASLLLPSSLWNLRFAFYVLLMVPAFHTQLRKMYDRFARHSHRQSPRMRVAMPFLLPQTSIDIIGIHE</sequence>
<protein>
    <submittedName>
        <fullName evidence="2">Uncharacterized protein</fullName>
    </submittedName>
</protein>
<evidence type="ECO:0000256" key="1">
    <source>
        <dbReference type="SAM" id="Phobius"/>
    </source>
</evidence>
<organism evidence="2 3">
    <name type="scientific">Acacia crassicarpa</name>
    <name type="common">northern wattle</name>
    <dbReference type="NCBI Taxonomy" id="499986"/>
    <lineage>
        <taxon>Eukaryota</taxon>
        <taxon>Viridiplantae</taxon>
        <taxon>Streptophyta</taxon>
        <taxon>Embryophyta</taxon>
        <taxon>Tracheophyta</taxon>
        <taxon>Spermatophyta</taxon>
        <taxon>Magnoliopsida</taxon>
        <taxon>eudicotyledons</taxon>
        <taxon>Gunneridae</taxon>
        <taxon>Pentapetalae</taxon>
        <taxon>rosids</taxon>
        <taxon>fabids</taxon>
        <taxon>Fabales</taxon>
        <taxon>Fabaceae</taxon>
        <taxon>Caesalpinioideae</taxon>
        <taxon>mimosoid clade</taxon>
        <taxon>Acacieae</taxon>
        <taxon>Acacia</taxon>
    </lineage>
</organism>
<comment type="caution">
    <text evidence="2">The sequence shown here is derived from an EMBL/GenBank/DDBJ whole genome shotgun (WGS) entry which is preliminary data.</text>
</comment>
<feature type="transmembrane region" description="Helical" evidence="1">
    <location>
        <begin position="134"/>
        <end position="153"/>
    </location>
</feature>
<name>A0AAE1JG32_9FABA</name>
<evidence type="ECO:0000313" key="2">
    <source>
        <dbReference type="EMBL" id="KAK4269715.1"/>
    </source>
</evidence>
<feature type="transmembrane region" description="Helical" evidence="1">
    <location>
        <begin position="20"/>
        <end position="39"/>
    </location>
</feature>
<dbReference type="InterPro" id="IPR053258">
    <property type="entry name" value="Ca-permeable_cation_channel"/>
</dbReference>
<keyword evidence="3" id="KW-1185">Reference proteome</keyword>
<keyword evidence="1" id="KW-0812">Transmembrane</keyword>
<evidence type="ECO:0000313" key="3">
    <source>
        <dbReference type="Proteomes" id="UP001293593"/>
    </source>
</evidence>
<dbReference type="AlphaFoldDB" id="A0AAE1JG32"/>
<feature type="transmembrane region" description="Helical" evidence="1">
    <location>
        <begin position="110"/>
        <end position="128"/>
    </location>
</feature>
<proteinExistence type="predicted"/>
<gene>
    <name evidence="2" type="ORF">QN277_022837</name>
</gene>
<reference evidence="2" key="1">
    <citation type="submission" date="2023-10" db="EMBL/GenBank/DDBJ databases">
        <title>Chromosome-level genome of the transformable northern wattle, Acacia crassicarpa.</title>
        <authorList>
            <person name="Massaro I."/>
            <person name="Sinha N.R."/>
            <person name="Poethig S."/>
            <person name="Leichty A.R."/>
        </authorList>
    </citation>
    <scope>NUCLEOTIDE SEQUENCE</scope>
    <source>
        <strain evidence="2">Acra3RX</strain>
        <tissue evidence="2">Leaf</tissue>
    </source>
</reference>
<dbReference type="PANTHER" id="PTHR34115">
    <property type="entry name" value="PROTEIN, PUTATIVE-RELATED"/>
    <property type="match status" value="1"/>
</dbReference>
<accession>A0AAE1JG32</accession>
<feature type="transmembrane region" description="Helical" evidence="1">
    <location>
        <begin position="79"/>
        <end position="98"/>
    </location>
</feature>